<evidence type="ECO:0000313" key="10">
    <source>
        <dbReference type="Proteomes" id="UP000746503"/>
    </source>
</evidence>
<keyword evidence="4" id="KW-0808">Transferase</keyword>
<dbReference type="InterPro" id="IPR013968">
    <property type="entry name" value="PKS_KR"/>
</dbReference>
<dbReference type="SUPFAM" id="SSF53901">
    <property type="entry name" value="Thiolase-like"/>
    <property type="match status" value="1"/>
</dbReference>
<dbReference type="InterPro" id="IPR020841">
    <property type="entry name" value="PKS_Beta-ketoAc_synthase_dom"/>
</dbReference>
<dbReference type="Pfam" id="PF08659">
    <property type="entry name" value="KR"/>
    <property type="match status" value="1"/>
</dbReference>
<dbReference type="PROSITE" id="PS52019">
    <property type="entry name" value="PKS_MFAS_DH"/>
    <property type="match status" value="1"/>
</dbReference>
<evidence type="ECO:0000256" key="2">
    <source>
        <dbReference type="ARBA" id="ARBA00022450"/>
    </source>
</evidence>
<dbReference type="Proteomes" id="UP000746503">
    <property type="component" value="Unassembled WGS sequence"/>
</dbReference>
<dbReference type="SUPFAM" id="SSF47336">
    <property type="entry name" value="ACP-like"/>
    <property type="match status" value="1"/>
</dbReference>
<feature type="domain" description="Ketosynthase family 3 (KS3)" evidence="7">
    <location>
        <begin position="1"/>
        <end position="461"/>
    </location>
</feature>
<keyword evidence="2" id="KW-0596">Phosphopantetheine</keyword>
<feature type="region of interest" description="N-terminal hotdog fold" evidence="5">
    <location>
        <begin position="1476"/>
        <end position="1599"/>
    </location>
</feature>
<keyword evidence="10" id="KW-1185">Reference proteome</keyword>
<sequence length="1965" mass="205659">MTGIAIVGMACRYPDATTPRELWENALAGRRAFRRLPDVRTRAADYWDPDPSAPDRFYARTAAVLEGYRFDRGAHRVPGSTYRSTDLTHWLALDTARRALTDAGFTAAGDLPRTRTGVIVGNTLTGEFTRANVMRLRWPYVRRVMTRALLDEGWDGDRVAEFLAGAEIRYKEPFPEVDEDTLAGGLSNTIAGRICNHFDLGGGGYTVDGACSSSLLSAITAARALLEGDIDVAVAGGVDLSIDPFEIIGFAKAGALATGEMRMYDKRSNGFWPGEGCGMVVLMRVEDAVAAGHRIHAVIRGWGVSSDGFGGITRPEVDGYRLALRRAYDRAGVDIGTVSLFEGHGTGTAVGDAAELTALGAARAAAAPDAPAAVITSVKGTIGHTKAAAGVAGLIKTVMAVDQRMLPPTVGCVDPHELLTGPGAALRPLAVAEEWPDTGVRRAGVSAMGFGGINTHLVLENAPGTRRRPTGRRSVSLARSAQDAELLLFDADSPEALSRLLLETAEFAGTLSYAQLADLAAALLGRCGGNRYRAGVVVGSPQEAEGSLRELARALDAGTTSRLDPGGHGALGVVGGRARVGLLFPGQGATGTAEGALRRRFTEADETYRAVERHTRDGLAATTDPRSTAAAQPRIVAGSLAALRVLEALRVEGVCAVGHSLGELTALHWAGAYSEDDVLRAATVRGRAMEEKGEPGAMASLAVGHRAAENLIEGVDVVVAARNGAEQTVVSGSPEGVEETVARAGAQGVGTFRLAVDRAFHSPLVAAAAEHFGQWLASRPVRPTEARVVSTVTGRVLDPDADLTSLLRRQITAPVRFAEAVTTAAEEVDLFVEVGPGRVLSGLATAVTGLPAVPVDSESESLRGLLGVVAAAYVVGVPVEPARLFDDRLIRPLEIGQEFDFLANPCEAAPLDTPTRQPRRLPTTSADALPAPGATRSASTGPLPDQRSGDSPPTPEPAATAPPPTGTGALAVLRQVVAERVELPVDLVRNDSRLLDDLHLSSIAVGQLVNLAAARVGVAVSQTPSNFATATLAEVADVLDGLRDTAATRHPDPPIAGAAGWVRPFAVRLVPEPPPTPAPRGDDGDWELFATPGDTRAHTIRDRLRRGGVGSGVLACLPPGCATEEVALVLRAAQRALADPPDRFVLVQHGVGAAGLAKTLHQEAGNLRTTVVHLPPDGDDAADRVLAEVAATEGFSEVVVEGDGTRRVPTLSALPHTPERTEPVLTAADVLLVTGGGKGISAESALVLARATGASLALLGRSDPAHDAELAANLARIAAAGVTVRYARADVVRADEVAAAVAGFRDELGPVTALLHGAGRNEPTPLAALDADALARTVAPKVEGLRNLLAALEPERLRLLVTFGSVIGRAGLPGEAHYAVANEWLADLTEEAARTRPGLRARCLEWSVWAGVGMGERLAVVESLTREGITAITPAEGLDVLVRLVDDPDAPVVTVVSGRTGRIDTVRREAPPLPMLRFVGDPLLRYHGVELVTEVELNAGTDPYLADHLLDGDLLLPAVLGMEAMCQVASAATGDDRVPTLEQLRFDRPVVVPPEGSTRIRIAATVTGADTVEVAIRAEDTAFAVDHFRARLVHGAGPACDGPPLRSAAGAPPVSLEPGADLYGPVLFQGGRFRRLARFHRAAARHVDAELLPAAPGSWFAAYLPDRMLLADPGGRDALMHGNQVCVPDATLLPLAVDRVVPLAAGVPPRSALRFSAVERGSDGDTYVYDIAVRDSEGAVVERWEGLTLRAVRRTDATGPWAPALLGPYLERALARYTADPVAVTVEPHAGRPVGSVAERRLLTALAASRSLDRPADIHYRPDGRPELGDGLSVSSSHGADVTVTAVSPAPVTCDIERVAPRTATEVDRLLGECAPLARRVAAERGETPDTAATRVWGVLECLRKQGVAPGAPVTALPPDPAAGWQLFASGALRVATFTTRLRAVPEPVVIALLLNGASPDERRP</sequence>
<evidence type="ECO:0000256" key="6">
    <source>
        <dbReference type="SAM" id="MobiDB-lite"/>
    </source>
</evidence>
<dbReference type="InterPro" id="IPR016039">
    <property type="entry name" value="Thiolase-like"/>
</dbReference>
<dbReference type="InterPro" id="IPR001227">
    <property type="entry name" value="Ac_transferase_dom_sf"/>
</dbReference>
<dbReference type="PANTHER" id="PTHR43775:SF37">
    <property type="entry name" value="SI:DKEY-61P9.11"/>
    <property type="match status" value="1"/>
</dbReference>
<dbReference type="SUPFAM" id="SSF52151">
    <property type="entry name" value="FabD/lysophospholipase-like"/>
    <property type="match status" value="1"/>
</dbReference>
<gene>
    <name evidence="9" type="ORF">HCJ92_06505</name>
</gene>
<dbReference type="InterPro" id="IPR016035">
    <property type="entry name" value="Acyl_Trfase/lysoPLipase"/>
</dbReference>
<protein>
    <submittedName>
        <fullName evidence="9">SDR family NAD(P)-dependent oxidoreductase</fullName>
    </submittedName>
</protein>
<dbReference type="Pfam" id="PF14765">
    <property type="entry name" value="PS-DH"/>
    <property type="match status" value="1"/>
</dbReference>
<dbReference type="Gene3D" id="3.90.470.20">
    <property type="entry name" value="4'-phosphopantetheinyl transferase domain"/>
    <property type="match status" value="1"/>
</dbReference>
<reference evidence="9 10" key="1">
    <citation type="submission" date="2020-03" db="EMBL/GenBank/DDBJ databases">
        <title>Draft genome of Streptomyces sp. ventii, isolated from the Axial Seamount in the Pacific Ocean, and resequencing of the two type strains Streptomyces lonarensis strain NCL 716 and Streptomyces bohaiensis strain 11A07.</title>
        <authorList>
            <person name="Loughran R.M."/>
            <person name="Pfannmuller K.M."/>
            <person name="Wasson B.J."/>
            <person name="Deadmond M.C."/>
            <person name="Paddock B.E."/>
            <person name="Koyack M.J."/>
            <person name="Gallegos D.A."/>
            <person name="Mitchell E.A."/>
            <person name="Ushijima B."/>
            <person name="Saw J.H."/>
            <person name="Mcphail K.L."/>
            <person name="Videau P."/>
        </authorList>
    </citation>
    <scope>NUCLEOTIDE SEQUENCE [LARGE SCALE GENOMIC DNA]</scope>
    <source>
        <strain evidence="10">5675061</strain>
    </source>
</reference>
<dbReference type="SMART" id="SM00822">
    <property type="entry name" value="PKS_KR"/>
    <property type="match status" value="1"/>
</dbReference>
<dbReference type="InterPro" id="IPR020807">
    <property type="entry name" value="PKS_DH"/>
</dbReference>
<dbReference type="InterPro" id="IPR014031">
    <property type="entry name" value="Ketoacyl_synth_C"/>
</dbReference>
<comment type="pathway">
    <text evidence="1">Antibiotic biosynthesis.</text>
</comment>
<evidence type="ECO:0000313" key="9">
    <source>
        <dbReference type="EMBL" id="NJP65953.1"/>
    </source>
</evidence>
<proteinExistence type="predicted"/>
<dbReference type="EMBL" id="JAAVJB010000030">
    <property type="protein sequence ID" value="NJP65953.1"/>
    <property type="molecule type" value="Genomic_DNA"/>
</dbReference>
<dbReference type="InterPro" id="IPR036736">
    <property type="entry name" value="ACP-like_sf"/>
</dbReference>
<feature type="compositionally biased region" description="Low complexity" evidence="6">
    <location>
        <begin position="910"/>
        <end position="924"/>
    </location>
</feature>
<feature type="active site" description="Proton acceptor; for dehydratase activity" evidence="5">
    <location>
        <position position="1508"/>
    </location>
</feature>
<name>A0ABX1AKP4_9ACTN</name>
<evidence type="ECO:0000259" key="8">
    <source>
        <dbReference type="PROSITE" id="PS52019"/>
    </source>
</evidence>
<evidence type="ECO:0000256" key="3">
    <source>
        <dbReference type="ARBA" id="ARBA00022553"/>
    </source>
</evidence>
<comment type="caution">
    <text evidence="9">The sequence shown here is derived from an EMBL/GenBank/DDBJ whole genome shotgun (WGS) entry which is preliminary data.</text>
</comment>
<dbReference type="PROSITE" id="PS52004">
    <property type="entry name" value="KS3_2"/>
    <property type="match status" value="1"/>
</dbReference>
<evidence type="ECO:0000256" key="4">
    <source>
        <dbReference type="ARBA" id="ARBA00022679"/>
    </source>
</evidence>
<accession>A0ABX1AKP4</accession>
<dbReference type="Gene3D" id="3.40.50.720">
    <property type="entry name" value="NAD(P)-binding Rossmann-like Domain"/>
    <property type="match status" value="1"/>
</dbReference>
<dbReference type="SUPFAM" id="SSF51735">
    <property type="entry name" value="NAD(P)-binding Rossmann-fold domains"/>
    <property type="match status" value="1"/>
</dbReference>
<dbReference type="RefSeq" id="WP_167932475.1">
    <property type="nucleotide sequence ID" value="NZ_JAAVJB010000030.1"/>
</dbReference>
<dbReference type="PANTHER" id="PTHR43775">
    <property type="entry name" value="FATTY ACID SYNTHASE"/>
    <property type="match status" value="1"/>
</dbReference>
<feature type="domain" description="PKS/mFAS DH" evidence="8">
    <location>
        <begin position="1476"/>
        <end position="1758"/>
    </location>
</feature>
<dbReference type="InterPro" id="IPR016036">
    <property type="entry name" value="Malonyl_transacylase_ACP-bd"/>
</dbReference>
<dbReference type="InterPro" id="IPR014030">
    <property type="entry name" value="Ketoacyl_synth_N"/>
</dbReference>
<evidence type="ECO:0000259" key="7">
    <source>
        <dbReference type="PROSITE" id="PS52004"/>
    </source>
</evidence>
<dbReference type="SMART" id="SM00826">
    <property type="entry name" value="PKS_DH"/>
    <property type="match status" value="1"/>
</dbReference>
<dbReference type="SUPFAM" id="SSF55048">
    <property type="entry name" value="Probable ACP-binding domain of malonyl-CoA ACP transacylase"/>
    <property type="match status" value="1"/>
</dbReference>
<dbReference type="Gene3D" id="1.10.1200.10">
    <property type="entry name" value="ACP-like"/>
    <property type="match status" value="1"/>
</dbReference>
<dbReference type="InterPro" id="IPR036291">
    <property type="entry name" value="NAD(P)-bd_dom_sf"/>
</dbReference>
<dbReference type="InterPro" id="IPR049551">
    <property type="entry name" value="PKS_DH_C"/>
</dbReference>
<dbReference type="CDD" id="cd00833">
    <property type="entry name" value="PKS"/>
    <property type="match status" value="1"/>
</dbReference>
<dbReference type="InterPro" id="IPR042104">
    <property type="entry name" value="PKS_dehydratase_sf"/>
</dbReference>
<feature type="region of interest" description="C-terminal hotdog fold" evidence="5">
    <location>
        <begin position="1613"/>
        <end position="1758"/>
    </location>
</feature>
<dbReference type="SMART" id="SM00827">
    <property type="entry name" value="PKS_AT"/>
    <property type="match status" value="1"/>
</dbReference>
<dbReference type="InterPro" id="IPR014043">
    <property type="entry name" value="Acyl_transferase_dom"/>
</dbReference>
<dbReference type="InterPro" id="IPR057326">
    <property type="entry name" value="KR_dom"/>
</dbReference>
<dbReference type="Pfam" id="PF00698">
    <property type="entry name" value="Acyl_transf_1"/>
    <property type="match status" value="1"/>
</dbReference>
<keyword evidence="3" id="KW-0597">Phosphoprotein</keyword>
<feature type="compositionally biased region" description="Pro residues" evidence="6">
    <location>
        <begin position="952"/>
        <end position="965"/>
    </location>
</feature>
<dbReference type="InterPro" id="IPR049900">
    <property type="entry name" value="PKS_mFAS_DH"/>
</dbReference>
<dbReference type="InterPro" id="IPR049552">
    <property type="entry name" value="PKS_DH_N"/>
</dbReference>
<dbReference type="Pfam" id="PF02801">
    <property type="entry name" value="Ketoacyl-synt_C"/>
    <property type="match status" value="1"/>
</dbReference>
<dbReference type="InterPro" id="IPR050091">
    <property type="entry name" value="PKS_NRPS_Biosynth_Enz"/>
</dbReference>
<dbReference type="Pfam" id="PF00109">
    <property type="entry name" value="ketoacyl-synt"/>
    <property type="match status" value="1"/>
</dbReference>
<feature type="region of interest" description="Disordered" evidence="6">
    <location>
        <begin position="907"/>
        <end position="967"/>
    </location>
</feature>
<evidence type="ECO:0000256" key="1">
    <source>
        <dbReference type="ARBA" id="ARBA00004792"/>
    </source>
</evidence>
<dbReference type="Gene3D" id="3.10.129.110">
    <property type="entry name" value="Polyketide synthase dehydratase"/>
    <property type="match status" value="1"/>
</dbReference>
<dbReference type="InterPro" id="IPR037143">
    <property type="entry name" value="4-PPantetheinyl_Trfase_dom_sf"/>
</dbReference>
<organism evidence="9 10">
    <name type="scientific">Streptomyces spiramenti</name>
    <dbReference type="NCBI Taxonomy" id="2720606"/>
    <lineage>
        <taxon>Bacteria</taxon>
        <taxon>Bacillati</taxon>
        <taxon>Actinomycetota</taxon>
        <taxon>Actinomycetes</taxon>
        <taxon>Kitasatosporales</taxon>
        <taxon>Streptomycetaceae</taxon>
        <taxon>Streptomyces</taxon>
    </lineage>
</organism>
<dbReference type="Pfam" id="PF21089">
    <property type="entry name" value="PKS_DH_N"/>
    <property type="match status" value="1"/>
</dbReference>
<dbReference type="SMART" id="SM00825">
    <property type="entry name" value="PKS_KS"/>
    <property type="match status" value="1"/>
</dbReference>
<dbReference type="Gene3D" id="3.40.366.10">
    <property type="entry name" value="Malonyl-Coenzyme A Acyl Carrier Protein, domain 2"/>
    <property type="match status" value="1"/>
</dbReference>
<feature type="active site" description="Proton donor; for dehydratase activity" evidence="5">
    <location>
        <position position="1677"/>
    </location>
</feature>
<dbReference type="Gene3D" id="3.40.47.10">
    <property type="match status" value="1"/>
</dbReference>
<evidence type="ECO:0000256" key="5">
    <source>
        <dbReference type="PROSITE-ProRule" id="PRU01363"/>
    </source>
</evidence>